<evidence type="ECO:0000256" key="8">
    <source>
        <dbReference type="PIRNR" id="PIRNR005096"/>
    </source>
</evidence>
<comment type="catalytic activity">
    <reaction evidence="8">
        <text>alpha-D-glucose = beta-D-glucose</text>
        <dbReference type="Rhea" id="RHEA:10264"/>
        <dbReference type="ChEBI" id="CHEBI:15903"/>
        <dbReference type="ChEBI" id="CHEBI:17925"/>
        <dbReference type="EC" id="5.1.3.3"/>
    </reaction>
</comment>
<accession>A0A2T5JEM9</accession>
<dbReference type="GO" id="GO:0004034">
    <property type="term" value="F:aldose 1-epimerase activity"/>
    <property type="evidence" value="ECO:0007669"/>
    <property type="project" value="UniProtKB-EC"/>
</dbReference>
<evidence type="ECO:0000256" key="11">
    <source>
        <dbReference type="PIRSR" id="PIRSR005096-3"/>
    </source>
</evidence>
<evidence type="ECO:0000256" key="10">
    <source>
        <dbReference type="PIRSR" id="PIRSR005096-2"/>
    </source>
</evidence>
<dbReference type="AlphaFoldDB" id="A0A2T5JEM9"/>
<dbReference type="Proteomes" id="UP000244168">
    <property type="component" value="Unassembled WGS sequence"/>
</dbReference>
<dbReference type="EC" id="5.1.3.3" evidence="8"/>
<name>A0A2T5JEM9_9SPHI</name>
<dbReference type="CDD" id="cd09019">
    <property type="entry name" value="galactose_mutarotase_like"/>
    <property type="match status" value="1"/>
</dbReference>
<keyword evidence="5" id="KW-0106">Calcium</keyword>
<evidence type="ECO:0000313" key="12">
    <source>
        <dbReference type="EMBL" id="PTR00902.1"/>
    </source>
</evidence>
<proteinExistence type="inferred from homology"/>
<comment type="subunit">
    <text evidence="4">Monomer.</text>
</comment>
<evidence type="ECO:0000256" key="6">
    <source>
        <dbReference type="ARBA" id="ARBA00023235"/>
    </source>
</evidence>
<dbReference type="RefSeq" id="WP_107826340.1">
    <property type="nucleotide sequence ID" value="NZ_CP160205.1"/>
</dbReference>
<dbReference type="PANTHER" id="PTHR10091">
    <property type="entry name" value="ALDOSE-1-EPIMERASE"/>
    <property type="match status" value="1"/>
</dbReference>
<dbReference type="PANTHER" id="PTHR10091:SF0">
    <property type="entry name" value="GALACTOSE MUTAROTASE"/>
    <property type="match status" value="1"/>
</dbReference>
<evidence type="ECO:0000256" key="7">
    <source>
        <dbReference type="ARBA" id="ARBA00023277"/>
    </source>
</evidence>
<dbReference type="EMBL" id="QAOQ01000001">
    <property type="protein sequence ID" value="PTR00902.1"/>
    <property type="molecule type" value="Genomic_DNA"/>
</dbReference>
<evidence type="ECO:0000256" key="3">
    <source>
        <dbReference type="ARBA" id="ARBA00006206"/>
    </source>
</evidence>
<evidence type="ECO:0000256" key="5">
    <source>
        <dbReference type="ARBA" id="ARBA00022837"/>
    </source>
</evidence>
<comment type="pathway">
    <text evidence="2 8">Carbohydrate metabolism; hexose metabolism.</text>
</comment>
<dbReference type="Gene3D" id="2.70.98.10">
    <property type="match status" value="1"/>
</dbReference>
<comment type="cofactor">
    <cofactor evidence="1">
        <name>Ca(2+)</name>
        <dbReference type="ChEBI" id="CHEBI:29108"/>
    </cofactor>
</comment>
<keyword evidence="6 8" id="KW-0413">Isomerase</keyword>
<feature type="binding site" evidence="10">
    <location>
        <position position="232"/>
    </location>
    <ligand>
        <name>beta-D-galactose</name>
        <dbReference type="ChEBI" id="CHEBI:27667"/>
    </ligand>
</feature>
<dbReference type="InterPro" id="IPR015443">
    <property type="entry name" value="Aldose_1-epimerase"/>
</dbReference>
<protein>
    <recommendedName>
        <fullName evidence="8">Aldose 1-epimerase</fullName>
        <ecNumber evidence="8">5.1.3.3</ecNumber>
    </recommendedName>
</protein>
<dbReference type="PIRSF" id="PIRSF005096">
    <property type="entry name" value="GALM"/>
    <property type="match status" value="1"/>
</dbReference>
<evidence type="ECO:0000256" key="1">
    <source>
        <dbReference type="ARBA" id="ARBA00001913"/>
    </source>
</evidence>
<dbReference type="NCBIfam" id="NF008277">
    <property type="entry name" value="PRK11055.1"/>
    <property type="match status" value="1"/>
</dbReference>
<evidence type="ECO:0000256" key="4">
    <source>
        <dbReference type="ARBA" id="ARBA00011245"/>
    </source>
</evidence>
<evidence type="ECO:0000256" key="2">
    <source>
        <dbReference type="ARBA" id="ARBA00005028"/>
    </source>
</evidence>
<feature type="active site" description="Proton acceptor" evidence="9">
    <location>
        <position position="298"/>
    </location>
</feature>
<dbReference type="InterPro" id="IPR014718">
    <property type="entry name" value="GH-type_carb-bd"/>
</dbReference>
<dbReference type="GO" id="GO:0030246">
    <property type="term" value="F:carbohydrate binding"/>
    <property type="evidence" value="ECO:0007669"/>
    <property type="project" value="InterPro"/>
</dbReference>
<feature type="active site" description="Proton donor" evidence="9">
    <location>
        <position position="160"/>
    </location>
</feature>
<reference evidence="12 13" key="1">
    <citation type="submission" date="2018-04" db="EMBL/GenBank/DDBJ databases">
        <title>Genomic Encyclopedia of Archaeal and Bacterial Type Strains, Phase II (KMG-II): from individual species to whole genera.</title>
        <authorList>
            <person name="Goeker M."/>
        </authorList>
    </citation>
    <scope>NUCLEOTIDE SEQUENCE [LARGE SCALE GENOMIC DNA]</scope>
    <source>
        <strain evidence="12 13">DSM 26809</strain>
    </source>
</reference>
<feature type="binding site" evidence="11">
    <location>
        <begin position="160"/>
        <end position="162"/>
    </location>
    <ligand>
        <name>beta-D-galactose</name>
        <dbReference type="ChEBI" id="CHEBI:27667"/>
    </ligand>
</feature>
<gene>
    <name evidence="12" type="ORF">C8P68_101131</name>
</gene>
<dbReference type="Pfam" id="PF01263">
    <property type="entry name" value="Aldose_epim"/>
    <property type="match status" value="1"/>
</dbReference>
<dbReference type="GO" id="GO:0006006">
    <property type="term" value="P:glucose metabolic process"/>
    <property type="evidence" value="ECO:0007669"/>
    <property type="project" value="TreeGrafter"/>
</dbReference>
<sequence length="334" mass="36596">MSAQFYTLKNNFIEVTLTNYGARMTSIIINANGQKTEVTGGFNNVDDYLKATAPFYGATIGRFGNRIANGKFELNGKHYQLPINNGPNSLHGGSGFHDKLWQVTSVDDVHVSMAYVSADGEDGYPGKLTVTLVFTLLEDGVSIDYSAQTDAPTVINLTNHNYYNLNGEGNGDILKHTLYVNADALVAVNSNLIPTGELMPVEGTAFDFRKEQKIGPRINDAHEQMQTGNGYDHTYVLNKPEPGDLTLAGRLTGDISGIYLDVYTTEPGMQVYTGNFMDGTNTFQNGAKDDFRTMVALETQHFPDSPNHPEFPSTVLNPDETFTSASVYRFGVKV</sequence>
<evidence type="ECO:0000313" key="13">
    <source>
        <dbReference type="Proteomes" id="UP000244168"/>
    </source>
</evidence>
<dbReference type="InterPro" id="IPR011013">
    <property type="entry name" value="Gal_mutarotase_sf_dom"/>
</dbReference>
<comment type="similarity">
    <text evidence="3 8">Belongs to the aldose epimerase family.</text>
</comment>
<dbReference type="UniPathway" id="UPA00242"/>
<dbReference type="OrthoDB" id="9779408at2"/>
<organism evidence="12 13">
    <name type="scientific">Mucilaginibacter yixingensis</name>
    <dbReference type="NCBI Taxonomy" id="1295612"/>
    <lineage>
        <taxon>Bacteria</taxon>
        <taxon>Pseudomonadati</taxon>
        <taxon>Bacteroidota</taxon>
        <taxon>Sphingobacteriia</taxon>
        <taxon>Sphingobacteriales</taxon>
        <taxon>Sphingobacteriaceae</taxon>
        <taxon>Mucilaginibacter</taxon>
    </lineage>
</organism>
<feature type="binding site" evidence="11">
    <location>
        <begin position="65"/>
        <end position="66"/>
    </location>
    <ligand>
        <name>beta-D-galactose</name>
        <dbReference type="ChEBI" id="CHEBI:27667"/>
    </ligand>
</feature>
<dbReference type="InterPro" id="IPR008183">
    <property type="entry name" value="Aldose_1/G6P_1-epimerase"/>
</dbReference>
<dbReference type="SUPFAM" id="SSF74650">
    <property type="entry name" value="Galactose mutarotase-like"/>
    <property type="match status" value="1"/>
</dbReference>
<dbReference type="GO" id="GO:0033499">
    <property type="term" value="P:galactose catabolic process via UDP-galactose, Leloir pathway"/>
    <property type="evidence" value="ECO:0007669"/>
    <property type="project" value="TreeGrafter"/>
</dbReference>
<keyword evidence="13" id="KW-1185">Reference proteome</keyword>
<evidence type="ECO:0000256" key="9">
    <source>
        <dbReference type="PIRSR" id="PIRSR005096-1"/>
    </source>
</evidence>
<keyword evidence="7 8" id="KW-0119">Carbohydrate metabolism</keyword>
<comment type="caution">
    <text evidence="12">The sequence shown here is derived from an EMBL/GenBank/DDBJ whole genome shotgun (WGS) entry which is preliminary data.</text>
</comment>
<dbReference type="InterPro" id="IPR047215">
    <property type="entry name" value="Galactose_mutarotase-like"/>
</dbReference>